<dbReference type="HOGENOM" id="CLU_083285_0_0_9"/>
<dbReference type="Pfam" id="PF08282">
    <property type="entry name" value="Hydrolase_3"/>
    <property type="match status" value="1"/>
</dbReference>
<comment type="caution">
    <text evidence="1">The sequence shown here is derived from an EMBL/GenBank/DDBJ whole genome shotgun (WGS) entry which is preliminary data.</text>
</comment>
<gene>
    <name evidence="1" type="ORF">RUMHYD_00688</name>
</gene>
<dbReference type="InterPro" id="IPR024197">
    <property type="entry name" value="TPP-like"/>
</dbReference>
<dbReference type="SUPFAM" id="SSF56784">
    <property type="entry name" value="HAD-like"/>
    <property type="match status" value="1"/>
</dbReference>
<evidence type="ECO:0000313" key="1">
    <source>
        <dbReference type="EMBL" id="EEG50407.1"/>
    </source>
</evidence>
<reference evidence="1 2" key="2">
    <citation type="submission" date="2009-02" db="EMBL/GenBank/DDBJ databases">
        <title>Draft genome sequence of Blautia hydrogenotrophica DSM 10507 (Ruminococcus hydrogenotrophicus DSM 10507).</title>
        <authorList>
            <person name="Sudarsanam P."/>
            <person name="Ley R."/>
            <person name="Guruge J."/>
            <person name="Turnbaugh P.J."/>
            <person name="Mahowald M."/>
            <person name="Liep D."/>
            <person name="Gordon J."/>
        </authorList>
    </citation>
    <scope>NUCLEOTIDE SEQUENCE [LARGE SCALE GENOMIC DNA]</scope>
    <source>
        <strain evidence="2">DSM 10507 / JCM 14656 / S5a33</strain>
    </source>
</reference>
<dbReference type="InterPro" id="IPR036412">
    <property type="entry name" value="HAD-like_sf"/>
</dbReference>
<evidence type="ECO:0008006" key="3">
    <source>
        <dbReference type="Google" id="ProtNLM"/>
    </source>
</evidence>
<dbReference type="GO" id="GO:0000287">
    <property type="term" value="F:magnesium ion binding"/>
    <property type="evidence" value="ECO:0007669"/>
    <property type="project" value="TreeGrafter"/>
</dbReference>
<evidence type="ECO:0000313" key="2">
    <source>
        <dbReference type="Proteomes" id="UP000003100"/>
    </source>
</evidence>
<reference evidence="1 2" key="1">
    <citation type="submission" date="2009-01" db="EMBL/GenBank/DDBJ databases">
        <authorList>
            <person name="Fulton L."/>
            <person name="Clifton S."/>
            <person name="Fulton B."/>
            <person name="Xu J."/>
            <person name="Minx P."/>
            <person name="Pepin K.H."/>
            <person name="Johnson M."/>
            <person name="Bhonagiri V."/>
            <person name="Nash W.E."/>
            <person name="Mardis E.R."/>
            <person name="Wilson R.K."/>
        </authorList>
    </citation>
    <scope>NUCLEOTIDE SEQUENCE [LARGE SCALE GENOMIC DNA]</scope>
    <source>
        <strain evidence="2">DSM 10507 / JCM 14656 / S5a33</strain>
    </source>
</reference>
<protein>
    <recommendedName>
        <fullName evidence="3">Mannosyl-3-phosphoglycerate phosphatase</fullName>
    </recommendedName>
</protein>
<dbReference type="PATRIC" id="fig|476272.21.peg.3692"/>
<accession>C0CIM4</accession>
<sequence length="249" mass="28830">MKVFYSDLDNTLIYSYKHEIGERRKCVEVYQGREISFMTEFTWRALKTLMEKLLFVPVTTRTLEQYQRIQLGISMPSYALVCNGGILLKDGEPDRCWYEESLRRIQEARTELELGMELLRADEKVCFEVRFVEKLFVFTKSAKPQETAERLRERLNLKLVNVFCNHKKVYVVPRGLEKGTAVRRLQEILDCKEAIAAGDSLFDLSMMDVVNVGFAPLDLREEAGCVKNVEFLSGGVFSDLLMERLIDAK</sequence>
<dbReference type="GeneID" id="86821318"/>
<dbReference type="Proteomes" id="UP000003100">
    <property type="component" value="Unassembled WGS sequence"/>
</dbReference>
<dbReference type="eggNOG" id="COG0561">
    <property type="taxonomic scope" value="Bacteria"/>
</dbReference>
<keyword evidence="2" id="KW-1185">Reference proteome</keyword>
<dbReference type="EMBL" id="ACBZ01000024">
    <property type="protein sequence ID" value="EEG50407.1"/>
    <property type="molecule type" value="Genomic_DNA"/>
</dbReference>
<dbReference type="GO" id="GO:0005829">
    <property type="term" value="C:cytosol"/>
    <property type="evidence" value="ECO:0007669"/>
    <property type="project" value="TreeGrafter"/>
</dbReference>
<dbReference type="RefSeq" id="WP_005946100.1">
    <property type="nucleotide sequence ID" value="NZ_CP136423.1"/>
</dbReference>
<dbReference type="PIRSF" id="PIRSF030802">
    <property type="entry name" value="UCP030802"/>
    <property type="match status" value="1"/>
</dbReference>
<dbReference type="Gene3D" id="3.40.50.1000">
    <property type="entry name" value="HAD superfamily/HAD-like"/>
    <property type="match status" value="2"/>
</dbReference>
<proteinExistence type="predicted"/>
<dbReference type="PANTHER" id="PTHR10000">
    <property type="entry name" value="PHOSPHOSERINE PHOSPHATASE"/>
    <property type="match status" value="1"/>
</dbReference>
<name>C0CIM4_BLAHS</name>
<dbReference type="AlphaFoldDB" id="C0CIM4"/>
<dbReference type="InterPro" id="IPR023214">
    <property type="entry name" value="HAD_sf"/>
</dbReference>
<dbReference type="GO" id="GO:0016791">
    <property type="term" value="F:phosphatase activity"/>
    <property type="evidence" value="ECO:0007669"/>
    <property type="project" value="TreeGrafter"/>
</dbReference>
<organism evidence="1 2">
    <name type="scientific">Blautia hydrogenotrophica (strain DSM 10507 / JCM 14656 / S5a33)</name>
    <name type="common">Ruminococcus hydrogenotrophicus</name>
    <dbReference type="NCBI Taxonomy" id="476272"/>
    <lineage>
        <taxon>Bacteria</taxon>
        <taxon>Bacillati</taxon>
        <taxon>Bacillota</taxon>
        <taxon>Clostridia</taxon>
        <taxon>Lachnospirales</taxon>
        <taxon>Lachnospiraceae</taxon>
        <taxon>Blautia</taxon>
    </lineage>
</organism>
<dbReference type="PANTHER" id="PTHR10000:SF8">
    <property type="entry name" value="HAD SUPERFAMILY HYDROLASE-LIKE, TYPE 3"/>
    <property type="match status" value="1"/>
</dbReference>